<protein>
    <submittedName>
        <fullName evidence="2">SFRICE_030353</fullName>
    </submittedName>
</protein>
<name>A0A2H1WAH3_SPOFR</name>
<gene>
    <name evidence="2" type="ORF">SFRICE_030353</name>
</gene>
<proteinExistence type="predicted"/>
<accession>A0A2H1WAH3</accession>
<dbReference type="AlphaFoldDB" id="A0A2H1WAH3"/>
<feature type="transmembrane region" description="Helical" evidence="1">
    <location>
        <begin position="39"/>
        <end position="61"/>
    </location>
</feature>
<evidence type="ECO:0000313" key="2">
    <source>
        <dbReference type="EMBL" id="SOQ50050.1"/>
    </source>
</evidence>
<keyword evidence="1" id="KW-0472">Membrane</keyword>
<keyword evidence="1" id="KW-1133">Transmembrane helix</keyword>
<sequence length="112" mass="12986">MEMKKVYDLTIPYFIDCTVDGDWAAAQRVPGSIQAWSNFLYILNPLIVVSGLGGVYVNLYVCKRTYDTKENAKVGQRFHKKKILVINKVIMYQPTYCFERTLPSQVDKRQKD</sequence>
<organism evidence="2">
    <name type="scientific">Spodoptera frugiperda</name>
    <name type="common">Fall armyworm</name>
    <dbReference type="NCBI Taxonomy" id="7108"/>
    <lineage>
        <taxon>Eukaryota</taxon>
        <taxon>Metazoa</taxon>
        <taxon>Ecdysozoa</taxon>
        <taxon>Arthropoda</taxon>
        <taxon>Hexapoda</taxon>
        <taxon>Insecta</taxon>
        <taxon>Pterygota</taxon>
        <taxon>Neoptera</taxon>
        <taxon>Endopterygota</taxon>
        <taxon>Lepidoptera</taxon>
        <taxon>Glossata</taxon>
        <taxon>Ditrysia</taxon>
        <taxon>Noctuoidea</taxon>
        <taxon>Noctuidae</taxon>
        <taxon>Amphipyrinae</taxon>
        <taxon>Spodoptera</taxon>
    </lineage>
</organism>
<keyword evidence="1" id="KW-0812">Transmembrane</keyword>
<evidence type="ECO:0000256" key="1">
    <source>
        <dbReference type="SAM" id="Phobius"/>
    </source>
</evidence>
<reference evidence="2" key="1">
    <citation type="submission" date="2016-07" db="EMBL/GenBank/DDBJ databases">
        <authorList>
            <person name="Bretaudeau A."/>
        </authorList>
    </citation>
    <scope>NUCLEOTIDE SEQUENCE</scope>
    <source>
        <strain evidence="2">Rice</strain>
        <tissue evidence="2">Whole body</tissue>
    </source>
</reference>
<dbReference type="EMBL" id="ODYU01007356">
    <property type="protein sequence ID" value="SOQ50050.1"/>
    <property type="molecule type" value="Genomic_DNA"/>
</dbReference>